<protein>
    <recommendedName>
        <fullName evidence="9">Response regulatory domain-containing protein</fullName>
    </recommendedName>
</protein>
<dbReference type="GO" id="GO:0005524">
    <property type="term" value="F:ATP binding"/>
    <property type="evidence" value="ECO:0007669"/>
    <property type="project" value="UniProtKB-KW"/>
</dbReference>
<dbReference type="AlphaFoldDB" id="X1JK15"/>
<dbReference type="SUPFAM" id="SSF52540">
    <property type="entry name" value="P-loop containing nucleoside triphosphate hydrolases"/>
    <property type="match status" value="1"/>
</dbReference>
<dbReference type="PROSITE" id="PS50110">
    <property type="entry name" value="RESPONSE_REGULATORY"/>
    <property type="match status" value="1"/>
</dbReference>
<dbReference type="SUPFAM" id="SSF52172">
    <property type="entry name" value="CheY-like"/>
    <property type="match status" value="1"/>
</dbReference>
<keyword evidence="5" id="KW-0804">Transcription</keyword>
<organism evidence="8">
    <name type="scientific">marine sediment metagenome</name>
    <dbReference type="NCBI Taxonomy" id="412755"/>
    <lineage>
        <taxon>unclassified sequences</taxon>
        <taxon>metagenomes</taxon>
        <taxon>ecological metagenomes</taxon>
    </lineage>
</organism>
<dbReference type="InterPro" id="IPR002078">
    <property type="entry name" value="Sigma_54_int"/>
</dbReference>
<dbReference type="FunFam" id="3.40.50.2300:FF:000018">
    <property type="entry name" value="DNA-binding transcriptional regulator NtrC"/>
    <property type="match status" value="1"/>
</dbReference>
<proteinExistence type="predicted"/>
<dbReference type="Pfam" id="PF00072">
    <property type="entry name" value="Response_reg"/>
    <property type="match status" value="1"/>
</dbReference>
<dbReference type="InterPro" id="IPR027417">
    <property type="entry name" value="P-loop_NTPase"/>
</dbReference>
<keyword evidence="1" id="KW-0597">Phosphoprotein</keyword>
<reference evidence="8" key="1">
    <citation type="journal article" date="2014" name="Front. Microbiol.">
        <title>High frequency of phylogenetically diverse reductive dehalogenase-homologous genes in deep subseafloor sedimentary metagenomes.</title>
        <authorList>
            <person name="Kawai M."/>
            <person name="Futagami T."/>
            <person name="Toyoda A."/>
            <person name="Takaki Y."/>
            <person name="Nishi S."/>
            <person name="Hori S."/>
            <person name="Arai W."/>
            <person name="Tsubouchi T."/>
            <person name="Morono Y."/>
            <person name="Uchiyama I."/>
            <person name="Ito T."/>
            <person name="Fujiyama A."/>
            <person name="Inagaki F."/>
            <person name="Takami H."/>
        </authorList>
    </citation>
    <scope>NUCLEOTIDE SEQUENCE</scope>
    <source>
        <strain evidence="8">Expedition CK06-06</strain>
    </source>
</reference>
<name>X1JK15_9ZZZZ</name>
<dbReference type="InterPro" id="IPR025943">
    <property type="entry name" value="Sigma_54_int_dom_ATP-bd_2"/>
</dbReference>
<dbReference type="InterPro" id="IPR003593">
    <property type="entry name" value="AAA+_ATPase"/>
</dbReference>
<dbReference type="CDD" id="cd00009">
    <property type="entry name" value="AAA"/>
    <property type="match status" value="1"/>
</dbReference>
<dbReference type="PROSITE" id="PS00676">
    <property type="entry name" value="SIGMA54_INTERACT_2"/>
    <property type="match status" value="1"/>
</dbReference>
<sequence>MEKKNILIVDDEENMCRILSELLTRAGYSIYDTGNAKEALKLFKDNKISLVITDLIMPGINGLQLLSTLKEIDPALPVILITAYGTVDTAVEAMKKGAYDYILKPFDNEEILFVVKKAIASNRYRNKKLHRITLGKLLIGSSANMDYIYKTIDKIADSSATVLIIGETGTGKELVAREIHDRSRHSEGPFICVNCAALPDTLLESELFGYEKGAFTGAINSKPGRFELAAGGTIFLDEIGDMSLLMQAKLLRVMQDKTIIRLGGTKSIKVDVRIITATNKDLETACRHGSFRQDLYYRINVLNIKILPLRDHKEDIPEIANY</sequence>
<feature type="domain" description="Sigma-54 factor interaction" evidence="6">
    <location>
        <begin position="138"/>
        <end position="322"/>
    </location>
</feature>
<evidence type="ECO:0008006" key="9">
    <source>
        <dbReference type="Google" id="ProtNLM"/>
    </source>
</evidence>
<comment type="caution">
    <text evidence="8">The sequence shown here is derived from an EMBL/GenBank/DDBJ whole genome shotgun (WGS) entry which is preliminary data.</text>
</comment>
<dbReference type="FunFam" id="3.40.50.300:FF:000006">
    <property type="entry name" value="DNA-binding transcriptional regulator NtrC"/>
    <property type="match status" value="1"/>
</dbReference>
<evidence type="ECO:0000256" key="2">
    <source>
        <dbReference type="ARBA" id="ARBA00022741"/>
    </source>
</evidence>
<evidence type="ECO:0000259" key="6">
    <source>
        <dbReference type="PROSITE" id="PS50045"/>
    </source>
</evidence>
<dbReference type="PROSITE" id="PS00675">
    <property type="entry name" value="SIGMA54_INTERACT_1"/>
    <property type="match status" value="1"/>
</dbReference>
<keyword evidence="4" id="KW-0805">Transcription regulation</keyword>
<accession>X1JK15</accession>
<dbReference type="SMART" id="SM00448">
    <property type="entry name" value="REC"/>
    <property type="match status" value="1"/>
</dbReference>
<evidence type="ECO:0000313" key="8">
    <source>
        <dbReference type="EMBL" id="GAH94422.1"/>
    </source>
</evidence>
<feature type="domain" description="Response regulatory" evidence="7">
    <location>
        <begin position="5"/>
        <end position="119"/>
    </location>
</feature>
<dbReference type="InterPro" id="IPR011006">
    <property type="entry name" value="CheY-like_superfamily"/>
</dbReference>
<dbReference type="SMART" id="SM00382">
    <property type="entry name" value="AAA"/>
    <property type="match status" value="1"/>
</dbReference>
<dbReference type="InterPro" id="IPR001789">
    <property type="entry name" value="Sig_transdc_resp-reg_receiver"/>
</dbReference>
<feature type="non-terminal residue" evidence="8">
    <location>
        <position position="322"/>
    </location>
</feature>
<dbReference type="PANTHER" id="PTHR32071">
    <property type="entry name" value="TRANSCRIPTIONAL REGULATORY PROTEIN"/>
    <property type="match status" value="1"/>
</dbReference>
<dbReference type="EMBL" id="BARV01001295">
    <property type="protein sequence ID" value="GAH94422.1"/>
    <property type="molecule type" value="Genomic_DNA"/>
</dbReference>
<evidence type="ECO:0000256" key="3">
    <source>
        <dbReference type="ARBA" id="ARBA00022840"/>
    </source>
</evidence>
<evidence type="ECO:0000256" key="1">
    <source>
        <dbReference type="ARBA" id="ARBA00022553"/>
    </source>
</evidence>
<gene>
    <name evidence="8" type="ORF">S06H3_03841</name>
</gene>
<evidence type="ECO:0000256" key="4">
    <source>
        <dbReference type="ARBA" id="ARBA00023015"/>
    </source>
</evidence>
<dbReference type="Gene3D" id="3.40.50.2300">
    <property type="match status" value="1"/>
</dbReference>
<dbReference type="Pfam" id="PF00158">
    <property type="entry name" value="Sigma54_activat"/>
    <property type="match status" value="1"/>
</dbReference>
<dbReference type="Gene3D" id="3.40.50.300">
    <property type="entry name" value="P-loop containing nucleotide triphosphate hydrolases"/>
    <property type="match status" value="1"/>
</dbReference>
<evidence type="ECO:0000259" key="7">
    <source>
        <dbReference type="PROSITE" id="PS50110"/>
    </source>
</evidence>
<dbReference type="GO" id="GO:0006355">
    <property type="term" value="P:regulation of DNA-templated transcription"/>
    <property type="evidence" value="ECO:0007669"/>
    <property type="project" value="InterPro"/>
</dbReference>
<keyword evidence="2" id="KW-0547">Nucleotide-binding</keyword>
<dbReference type="InterPro" id="IPR025662">
    <property type="entry name" value="Sigma_54_int_dom_ATP-bd_1"/>
</dbReference>
<dbReference type="GO" id="GO:0000160">
    <property type="term" value="P:phosphorelay signal transduction system"/>
    <property type="evidence" value="ECO:0007669"/>
    <property type="project" value="InterPro"/>
</dbReference>
<keyword evidence="3" id="KW-0067">ATP-binding</keyword>
<dbReference type="PROSITE" id="PS50045">
    <property type="entry name" value="SIGMA54_INTERACT_4"/>
    <property type="match status" value="1"/>
</dbReference>
<evidence type="ECO:0000256" key="5">
    <source>
        <dbReference type="ARBA" id="ARBA00023163"/>
    </source>
</evidence>